<keyword evidence="5" id="KW-0393">Immunoglobulin domain</keyword>
<feature type="domain" description="Ig-like" evidence="7">
    <location>
        <begin position="17"/>
        <end position="111"/>
    </location>
</feature>
<dbReference type="InterPro" id="IPR003599">
    <property type="entry name" value="Ig_sub"/>
</dbReference>
<reference evidence="8" key="1">
    <citation type="submission" date="2025-08" db="UniProtKB">
        <authorList>
            <consortium name="Ensembl"/>
        </authorList>
    </citation>
    <scope>IDENTIFICATION</scope>
</reference>
<reference evidence="8" key="2">
    <citation type="submission" date="2025-09" db="UniProtKB">
        <authorList>
            <consortium name="Ensembl"/>
        </authorList>
    </citation>
    <scope>IDENTIFICATION</scope>
</reference>
<dbReference type="InterPro" id="IPR007110">
    <property type="entry name" value="Ig-like_dom"/>
</dbReference>
<keyword evidence="1" id="KW-0732">Signal</keyword>
<dbReference type="InterPro" id="IPR013106">
    <property type="entry name" value="Ig_V-set"/>
</dbReference>
<dbReference type="AlphaFoldDB" id="A0A670ZPK1"/>
<dbReference type="GeneTree" id="ENSGT00990000205915"/>
<protein>
    <recommendedName>
        <fullName evidence="7">Ig-like domain-containing protein</fullName>
    </recommendedName>
</protein>
<dbReference type="InterPro" id="IPR051006">
    <property type="entry name" value="TCR_variable_domain"/>
</dbReference>
<sequence>MKPPKRLSCVFWRQSCPACFVSGQTTVTQKHQFLSVKEEDSILLDCSYQGMEYNLQWYKQYPGGQPEFMVFRISPGTEVKDHFEMMLETNNKTTSLYLKNTQLKDSAVYFCAGWSTVVQRHLLAVVKGTGEAMELHSWWPSE</sequence>
<keyword evidence="3" id="KW-1064">Adaptive immunity</keyword>
<dbReference type="SMART" id="SM00406">
    <property type="entry name" value="IGv"/>
    <property type="match status" value="1"/>
</dbReference>
<dbReference type="SMART" id="SM00409">
    <property type="entry name" value="IG"/>
    <property type="match status" value="1"/>
</dbReference>
<dbReference type="Ensembl" id="ENSPTXT00000025423.1">
    <property type="protein sequence ID" value="ENSPTXP00000024660.1"/>
    <property type="gene ID" value="ENSPTXG00000017181.1"/>
</dbReference>
<evidence type="ECO:0000256" key="5">
    <source>
        <dbReference type="ARBA" id="ARBA00023319"/>
    </source>
</evidence>
<dbReference type="GO" id="GO:0002250">
    <property type="term" value="P:adaptive immune response"/>
    <property type="evidence" value="ECO:0007669"/>
    <property type="project" value="UniProtKB-KW"/>
</dbReference>
<dbReference type="Pfam" id="PF07686">
    <property type="entry name" value="V-set"/>
    <property type="match status" value="1"/>
</dbReference>
<evidence type="ECO:0000256" key="3">
    <source>
        <dbReference type="ARBA" id="ARBA00023130"/>
    </source>
</evidence>
<evidence type="ECO:0000313" key="8">
    <source>
        <dbReference type="Ensembl" id="ENSPTXP00000024660.1"/>
    </source>
</evidence>
<name>A0A670ZPK1_PSETE</name>
<keyword evidence="4" id="KW-0675">Receptor</keyword>
<evidence type="ECO:0000313" key="9">
    <source>
        <dbReference type="Proteomes" id="UP000472273"/>
    </source>
</evidence>
<proteinExistence type="predicted"/>
<evidence type="ECO:0000256" key="1">
    <source>
        <dbReference type="ARBA" id="ARBA00022729"/>
    </source>
</evidence>
<dbReference type="SUPFAM" id="SSF48726">
    <property type="entry name" value="Immunoglobulin"/>
    <property type="match status" value="1"/>
</dbReference>
<dbReference type="Gene3D" id="2.60.40.10">
    <property type="entry name" value="Immunoglobulins"/>
    <property type="match status" value="1"/>
</dbReference>
<dbReference type="GO" id="GO:0042101">
    <property type="term" value="C:T cell receptor complex"/>
    <property type="evidence" value="ECO:0007669"/>
    <property type="project" value="UniProtKB-KW"/>
</dbReference>
<evidence type="ECO:0000259" key="7">
    <source>
        <dbReference type="PROSITE" id="PS50835"/>
    </source>
</evidence>
<evidence type="ECO:0000256" key="6">
    <source>
        <dbReference type="ARBA" id="ARBA00043266"/>
    </source>
</evidence>
<accession>A0A670ZPK1</accession>
<dbReference type="PANTHER" id="PTHR19343">
    <property type="entry name" value="T CELL RECEPTOR ALPHA VARIABLE 1-2"/>
    <property type="match status" value="1"/>
</dbReference>
<dbReference type="InterPro" id="IPR036179">
    <property type="entry name" value="Ig-like_dom_sf"/>
</dbReference>
<evidence type="ECO:0000256" key="2">
    <source>
        <dbReference type="ARBA" id="ARBA00022859"/>
    </source>
</evidence>
<dbReference type="PROSITE" id="PS50835">
    <property type="entry name" value="IG_LIKE"/>
    <property type="match status" value="1"/>
</dbReference>
<dbReference type="Proteomes" id="UP000472273">
    <property type="component" value="Unplaced"/>
</dbReference>
<dbReference type="OMA" id="SIINCKY"/>
<dbReference type="InterPro" id="IPR013783">
    <property type="entry name" value="Ig-like_fold"/>
</dbReference>
<evidence type="ECO:0000256" key="4">
    <source>
        <dbReference type="ARBA" id="ARBA00023170"/>
    </source>
</evidence>
<keyword evidence="6" id="KW-1279">T cell receptor</keyword>
<keyword evidence="2" id="KW-0391">Immunity</keyword>
<organism evidence="8 9">
    <name type="scientific">Pseudonaja textilis</name>
    <name type="common">Eastern brown snake</name>
    <dbReference type="NCBI Taxonomy" id="8673"/>
    <lineage>
        <taxon>Eukaryota</taxon>
        <taxon>Metazoa</taxon>
        <taxon>Chordata</taxon>
        <taxon>Craniata</taxon>
        <taxon>Vertebrata</taxon>
        <taxon>Euteleostomi</taxon>
        <taxon>Lepidosauria</taxon>
        <taxon>Squamata</taxon>
        <taxon>Bifurcata</taxon>
        <taxon>Unidentata</taxon>
        <taxon>Episquamata</taxon>
        <taxon>Toxicofera</taxon>
        <taxon>Serpentes</taxon>
        <taxon>Colubroidea</taxon>
        <taxon>Elapidae</taxon>
        <taxon>Hydrophiinae</taxon>
        <taxon>Pseudonaja</taxon>
    </lineage>
</organism>
<dbReference type="GO" id="GO:0042605">
    <property type="term" value="F:peptide antigen binding"/>
    <property type="evidence" value="ECO:0007669"/>
    <property type="project" value="TreeGrafter"/>
</dbReference>
<keyword evidence="9" id="KW-1185">Reference proteome</keyword>
<dbReference type="PANTHER" id="PTHR19343:SF13">
    <property type="entry name" value="T CELL RECEPTOR ALPHA VARIABLE 21"/>
    <property type="match status" value="1"/>
</dbReference>